<organism evidence="2 3">
    <name type="scientific">Spirosoma foliorum</name>
    <dbReference type="NCBI Taxonomy" id="2710596"/>
    <lineage>
        <taxon>Bacteria</taxon>
        <taxon>Pseudomonadati</taxon>
        <taxon>Bacteroidota</taxon>
        <taxon>Cytophagia</taxon>
        <taxon>Cytophagales</taxon>
        <taxon>Cytophagaceae</taxon>
        <taxon>Spirosoma</taxon>
    </lineage>
</organism>
<dbReference type="KEGG" id="sfol:H3H32_00130"/>
<dbReference type="Proteomes" id="UP000515369">
    <property type="component" value="Chromosome"/>
</dbReference>
<proteinExistence type="predicted"/>
<dbReference type="EMBL" id="CP059732">
    <property type="protein sequence ID" value="QMW03381.1"/>
    <property type="molecule type" value="Genomic_DNA"/>
</dbReference>
<reference evidence="2 3" key="1">
    <citation type="submission" date="2020-07" db="EMBL/GenBank/DDBJ databases">
        <title>Spirosoma foliorum sp. nov., isolated from the leaves on the Nejang mountain Korea, Republic of.</title>
        <authorList>
            <person name="Ho H."/>
            <person name="Lee Y.-J."/>
            <person name="Nurcahyanto D.-A."/>
            <person name="Kim S.-G."/>
        </authorList>
    </citation>
    <scope>NUCLEOTIDE SEQUENCE [LARGE SCALE GENOMIC DNA]</scope>
    <source>
        <strain evidence="2 3">PL0136</strain>
    </source>
</reference>
<accession>A0A7G5GX22</accession>
<name>A0A7G5GX22_9BACT</name>
<evidence type="ECO:0000313" key="3">
    <source>
        <dbReference type="Proteomes" id="UP000515369"/>
    </source>
</evidence>
<dbReference type="RefSeq" id="WP_182460667.1">
    <property type="nucleotide sequence ID" value="NZ_CP059732.1"/>
</dbReference>
<sequence length="60" mass="6574">MTQKCGFAATPANSIRPTPSLTRLTVLSIDQRAFSAQTGLVDQNQALVDWTCSFRPDFSI</sequence>
<dbReference type="KEGG" id="sfol:H3H32_36970"/>
<evidence type="ECO:0000313" key="1">
    <source>
        <dbReference type="EMBL" id="QMW03381.1"/>
    </source>
</evidence>
<dbReference type="EMBL" id="CP059732">
    <property type="protein sequence ID" value="QMW03414.1"/>
    <property type="molecule type" value="Genomic_DNA"/>
</dbReference>
<evidence type="ECO:0000313" key="2">
    <source>
        <dbReference type="EMBL" id="QMW03414.1"/>
    </source>
</evidence>
<protein>
    <submittedName>
        <fullName evidence="2">Uncharacterized protein</fullName>
    </submittedName>
</protein>
<gene>
    <name evidence="2" type="ORF">H3H32_00130</name>
    <name evidence="1" type="ORF">H3H32_36970</name>
</gene>
<dbReference type="AlphaFoldDB" id="A0A7G5GX22"/>
<keyword evidence="3" id="KW-1185">Reference proteome</keyword>